<gene>
    <name evidence="5" type="ORF">Ctob_003951</name>
</gene>
<protein>
    <submittedName>
        <fullName evidence="5">Protein cal-isoform c</fullName>
    </submittedName>
</protein>
<dbReference type="OrthoDB" id="186625at2759"/>
<comment type="caution">
    <text evidence="5">The sequence shown here is derived from an EMBL/GenBank/DDBJ whole genome shotgun (WGS) entry which is preliminary data.</text>
</comment>
<evidence type="ECO:0000313" key="5">
    <source>
        <dbReference type="EMBL" id="KOO24131.1"/>
    </source>
</evidence>
<sequence>MPQQRTKDGKSMGDKSKKDGGEEQAKSKVVLKGTVDSKVFHELMKPIEAMELVRMQKELDVKEIDDLEAKIGGALVALGFSRTSSSKLESRDEAFLAWDASGDGKISKMEFREFVRKLPGCENHSTHKIDELFDKVDLDSSGSINAEELQPALAAWRHAWRKHNKENETKVDEKKEAEKKETTAAAATANAPSPAPAPAPAPASALAPAEGGSNMNDSLKKRSGNMNESFMKHQLQANFVFNDEDEKTRIVFKHFDKDGSGTLSVKELRNALKFYGFSATTRQTEKVLGAYDSTPDGKVDQAEFAKLIKEVSKQTLTYEASEFIGLLAQLVDPEAWTAELTELVNLQAKKGQHTEEMQKRKKNLSLKDTKPSAFLHFLKTYIVEADVNLDFAQETRVQSAKRSSDFLDAELQSIRMQPGPVRKMLFALTNRWHDYMAFQLDLGARLADERG</sequence>
<dbReference type="InterPro" id="IPR018247">
    <property type="entry name" value="EF_Hand_1_Ca_BS"/>
</dbReference>
<organism evidence="5 6">
    <name type="scientific">Chrysochromulina tobinii</name>
    <dbReference type="NCBI Taxonomy" id="1460289"/>
    <lineage>
        <taxon>Eukaryota</taxon>
        <taxon>Haptista</taxon>
        <taxon>Haptophyta</taxon>
        <taxon>Prymnesiophyceae</taxon>
        <taxon>Prymnesiales</taxon>
        <taxon>Chrysochromulinaceae</taxon>
        <taxon>Chrysochromulina</taxon>
    </lineage>
</organism>
<feature type="compositionally biased region" description="Basic and acidic residues" evidence="3">
    <location>
        <begin position="1"/>
        <end position="26"/>
    </location>
</feature>
<feature type="region of interest" description="Disordered" evidence="3">
    <location>
        <begin position="1"/>
        <end position="29"/>
    </location>
</feature>
<dbReference type="InterPro" id="IPR050145">
    <property type="entry name" value="Centrin_CML-like"/>
</dbReference>
<feature type="domain" description="EF-hand" evidence="4">
    <location>
        <begin position="243"/>
        <end position="278"/>
    </location>
</feature>
<proteinExistence type="predicted"/>
<dbReference type="AlphaFoldDB" id="A0A0M0JC19"/>
<accession>A0A0M0JC19</accession>
<dbReference type="GO" id="GO:0005509">
    <property type="term" value="F:calcium ion binding"/>
    <property type="evidence" value="ECO:0007669"/>
    <property type="project" value="InterPro"/>
</dbReference>
<dbReference type="SMART" id="SM00054">
    <property type="entry name" value="EFh"/>
    <property type="match status" value="4"/>
</dbReference>
<dbReference type="PROSITE" id="PS50222">
    <property type="entry name" value="EF_HAND_2"/>
    <property type="match status" value="3"/>
</dbReference>
<reference evidence="6" key="1">
    <citation type="journal article" date="2015" name="PLoS Genet.">
        <title>Genome Sequence and Transcriptome Analyses of Chrysochromulina tobin: Metabolic Tools for Enhanced Algal Fitness in the Prominent Order Prymnesiales (Haptophyceae).</title>
        <authorList>
            <person name="Hovde B.T."/>
            <person name="Deodato C.R."/>
            <person name="Hunsperger H.M."/>
            <person name="Ryken S.A."/>
            <person name="Yost W."/>
            <person name="Jha R.K."/>
            <person name="Patterson J."/>
            <person name="Monnat R.J. Jr."/>
            <person name="Barlow S.B."/>
            <person name="Starkenburg S.R."/>
            <person name="Cattolico R.A."/>
        </authorList>
    </citation>
    <scope>NUCLEOTIDE SEQUENCE</scope>
    <source>
        <strain evidence="6">CCMP291</strain>
    </source>
</reference>
<dbReference type="EMBL" id="JWZX01003122">
    <property type="protein sequence ID" value="KOO24131.1"/>
    <property type="molecule type" value="Genomic_DNA"/>
</dbReference>
<evidence type="ECO:0000259" key="4">
    <source>
        <dbReference type="PROSITE" id="PS50222"/>
    </source>
</evidence>
<evidence type="ECO:0000313" key="6">
    <source>
        <dbReference type="Proteomes" id="UP000037460"/>
    </source>
</evidence>
<feature type="domain" description="EF-hand" evidence="4">
    <location>
        <begin position="124"/>
        <end position="159"/>
    </location>
</feature>
<dbReference type="Gene3D" id="1.10.238.10">
    <property type="entry name" value="EF-hand"/>
    <property type="match status" value="2"/>
</dbReference>
<dbReference type="InterPro" id="IPR002048">
    <property type="entry name" value="EF_hand_dom"/>
</dbReference>
<feature type="compositionally biased region" description="Low complexity" evidence="3">
    <location>
        <begin position="183"/>
        <end position="192"/>
    </location>
</feature>
<dbReference type="Proteomes" id="UP000037460">
    <property type="component" value="Unassembled WGS sequence"/>
</dbReference>
<dbReference type="CDD" id="cd00051">
    <property type="entry name" value="EFh"/>
    <property type="match status" value="2"/>
</dbReference>
<dbReference type="PANTHER" id="PTHR23050">
    <property type="entry name" value="CALCIUM BINDING PROTEIN"/>
    <property type="match status" value="1"/>
</dbReference>
<dbReference type="PROSITE" id="PS00018">
    <property type="entry name" value="EF_HAND_1"/>
    <property type="match status" value="3"/>
</dbReference>
<name>A0A0M0JC19_9EUKA</name>
<feature type="region of interest" description="Disordered" evidence="3">
    <location>
        <begin position="164"/>
        <end position="224"/>
    </location>
</feature>
<keyword evidence="1" id="KW-0677">Repeat</keyword>
<keyword evidence="2" id="KW-0106">Calcium</keyword>
<evidence type="ECO:0000256" key="3">
    <source>
        <dbReference type="SAM" id="MobiDB-lite"/>
    </source>
</evidence>
<feature type="domain" description="EF-hand" evidence="4">
    <location>
        <begin position="86"/>
        <end position="121"/>
    </location>
</feature>
<keyword evidence="6" id="KW-1185">Reference proteome</keyword>
<evidence type="ECO:0000256" key="1">
    <source>
        <dbReference type="ARBA" id="ARBA00022737"/>
    </source>
</evidence>
<feature type="compositionally biased region" description="Basic and acidic residues" evidence="3">
    <location>
        <begin position="165"/>
        <end position="182"/>
    </location>
</feature>
<dbReference type="SUPFAM" id="SSF47473">
    <property type="entry name" value="EF-hand"/>
    <property type="match status" value="1"/>
</dbReference>
<dbReference type="InterPro" id="IPR011992">
    <property type="entry name" value="EF-hand-dom_pair"/>
</dbReference>
<evidence type="ECO:0000256" key="2">
    <source>
        <dbReference type="ARBA" id="ARBA00022837"/>
    </source>
</evidence>
<dbReference type="Pfam" id="PF13499">
    <property type="entry name" value="EF-hand_7"/>
    <property type="match status" value="2"/>
</dbReference>